<dbReference type="PRINTS" id="PR00080">
    <property type="entry name" value="SDRFAMILY"/>
</dbReference>
<dbReference type="InterPro" id="IPR036291">
    <property type="entry name" value="NAD(P)-bd_dom_sf"/>
</dbReference>
<dbReference type="KEGG" id="xbc:ELE36_02250"/>
<accession>A0A411HFP8</accession>
<organism evidence="4 5">
    <name type="scientific">Pseudolysobacter antarcticus</name>
    <dbReference type="NCBI Taxonomy" id="2511995"/>
    <lineage>
        <taxon>Bacteria</taxon>
        <taxon>Pseudomonadati</taxon>
        <taxon>Pseudomonadota</taxon>
        <taxon>Gammaproteobacteria</taxon>
        <taxon>Lysobacterales</taxon>
        <taxon>Rhodanobacteraceae</taxon>
        <taxon>Pseudolysobacter</taxon>
    </lineage>
</organism>
<evidence type="ECO:0000256" key="2">
    <source>
        <dbReference type="ARBA" id="ARBA00023002"/>
    </source>
</evidence>
<dbReference type="InterPro" id="IPR002347">
    <property type="entry name" value="SDR_fam"/>
</dbReference>
<dbReference type="NCBIfam" id="NF004843">
    <property type="entry name" value="PRK06194.1"/>
    <property type="match status" value="1"/>
</dbReference>
<evidence type="ECO:0000313" key="4">
    <source>
        <dbReference type="EMBL" id="QBB69289.1"/>
    </source>
</evidence>
<dbReference type="GO" id="GO:0016491">
    <property type="term" value="F:oxidoreductase activity"/>
    <property type="evidence" value="ECO:0007669"/>
    <property type="project" value="UniProtKB-KW"/>
</dbReference>
<dbReference type="Proteomes" id="UP000291562">
    <property type="component" value="Chromosome"/>
</dbReference>
<sequence length="303" mass="32799">MKDFFGKVAVITGAGSGFGREFARIGAALGMHLVLADVQQDALDAIRAEFEAQDINVLALKVDVSKAEEVQALADATMQRFGAVHLVFNNAGVGSGGLIWENSLADWQWVLGVNLWGVIHGMRIFMPLMLACAKADPEYRGHMVNTASMAGLLNPPNMGVYNVSKHAVVSLSETLYQDLQLIDAPIGASVLCPYFVPTGISQSQRNRPADMPGNAPTASQKAAQIGVAKAVSSGKLTATQIAETTFNAIRNQQFYILSHPHMMDDVERRYRDISTQRNPSDPFAGQPELKGMLRAALPKFDKQ</sequence>
<evidence type="ECO:0000256" key="3">
    <source>
        <dbReference type="RuleBase" id="RU000363"/>
    </source>
</evidence>
<evidence type="ECO:0000313" key="5">
    <source>
        <dbReference type="Proteomes" id="UP000291562"/>
    </source>
</evidence>
<keyword evidence="5" id="KW-1185">Reference proteome</keyword>
<protein>
    <submittedName>
        <fullName evidence="4">SDR family oxidoreductase</fullName>
    </submittedName>
</protein>
<dbReference type="RefSeq" id="WP_129831545.1">
    <property type="nucleotide sequence ID" value="NZ_CP035704.1"/>
</dbReference>
<gene>
    <name evidence="4" type="ORF">ELE36_02250</name>
</gene>
<comment type="similarity">
    <text evidence="1 3">Belongs to the short-chain dehydrogenases/reductases (SDR) family.</text>
</comment>
<dbReference type="PRINTS" id="PR00081">
    <property type="entry name" value="GDHRDH"/>
</dbReference>
<name>A0A411HFP8_9GAMM</name>
<dbReference type="EMBL" id="CP035704">
    <property type="protein sequence ID" value="QBB69289.1"/>
    <property type="molecule type" value="Genomic_DNA"/>
</dbReference>
<dbReference type="PANTHER" id="PTHR43391:SF26">
    <property type="entry name" value="BLL7251 PROTEIN"/>
    <property type="match status" value="1"/>
</dbReference>
<dbReference type="OrthoDB" id="9810734at2"/>
<dbReference type="AlphaFoldDB" id="A0A411HFP8"/>
<evidence type="ECO:0000256" key="1">
    <source>
        <dbReference type="ARBA" id="ARBA00006484"/>
    </source>
</evidence>
<reference evidence="4 5" key="1">
    <citation type="submission" date="2019-01" db="EMBL/GenBank/DDBJ databases">
        <title>Pseudolysobacter antarctica gen. nov., sp. nov., isolated from Fildes Peninsula, Antarctica.</title>
        <authorList>
            <person name="Wei Z."/>
            <person name="Peng F."/>
        </authorList>
    </citation>
    <scope>NUCLEOTIDE SEQUENCE [LARGE SCALE GENOMIC DNA]</scope>
    <source>
        <strain evidence="4 5">AQ6-296</strain>
    </source>
</reference>
<dbReference type="CDD" id="cd05233">
    <property type="entry name" value="SDR_c"/>
    <property type="match status" value="1"/>
</dbReference>
<proteinExistence type="inferred from homology"/>
<dbReference type="SUPFAM" id="SSF51735">
    <property type="entry name" value="NAD(P)-binding Rossmann-fold domains"/>
    <property type="match status" value="1"/>
</dbReference>
<keyword evidence="2" id="KW-0560">Oxidoreductase</keyword>
<dbReference type="Pfam" id="PF00106">
    <property type="entry name" value="adh_short"/>
    <property type="match status" value="1"/>
</dbReference>
<dbReference type="PANTHER" id="PTHR43391">
    <property type="entry name" value="RETINOL DEHYDROGENASE-RELATED"/>
    <property type="match status" value="1"/>
</dbReference>
<dbReference type="Gene3D" id="3.40.50.720">
    <property type="entry name" value="NAD(P)-binding Rossmann-like Domain"/>
    <property type="match status" value="1"/>
</dbReference>